<dbReference type="InterPro" id="IPR006655">
    <property type="entry name" value="Mopterin_OxRdtase_prok_CS"/>
</dbReference>
<dbReference type="SUPFAM" id="SSF50692">
    <property type="entry name" value="ADC-like"/>
    <property type="match status" value="1"/>
</dbReference>
<name>A0A5J6MMX6_9PROT</name>
<dbReference type="PROSITE" id="PS00490">
    <property type="entry name" value="MOLYBDOPTERIN_PROK_2"/>
    <property type="match status" value="1"/>
</dbReference>
<evidence type="ECO:0000256" key="4">
    <source>
        <dbReference type="ARBA" id="ARBA00022723"/>
    </source>
</evidence>
<protein>
    <submittedName>
        <fullName evidence="9">Molybdopterin oxidoreductase</fullName>
    </submittedName>
</protein>
<proteinExistence type="inferred from homology"/>
<dbReference type="EMBL" id="CP042906">
    <property type="protein sequence ID" value="QEX18898.1"/>
    <property type="molecule type" value="Genomic_DNA"/>
</dbReference>
<gene>
    <name evidence="9" type="ORF">FRZ44_42090</name>
</gene>
<dbReference type="InterPro" id="IPR006656">
    <property type="entry name" value="Mopterin_OxRdtase"/>
</dbReference>
<dbReference type="Gene3D" id="2.20.25.90">
    <property type="entry name" value="ADC-like domains"/>
    <property type="match status" value="1"/>
</dbReference>
<dbReference type="AlphaFoldDB" id="A0A5J6MMX6"/>
<evidence type="ECO:0000259" key="8">
    <source>
        <dbReference type="PROSITE" id="PS51669"/>
    </source>
</evidence>
<dbReference type="GO" id="GO:0046872">
    <property type="term" value="F:metal ion binding"/>
    <property type="evidence" value="ECO:0007669"/>
    <property type="project" value="UniProtKB-KW"/>
</dbReference>
<dbReference type="Gene3D" id="3.40.228.10">
    <property type="entry name" value="Dimethylsulfoxide Reductase, domain 2"/>
    <property type="match status" value="1"/>
</dbReference>
<keyword evidence="4" id="KW-0479">Metal-binding</keyword>
<dbReference type="Pfam" id="PF00384">
    <property type="entry name" value="Molybdopterin"/>
    <property type="match status" value="1"/>
</dbReference>
<dbReference type="PROSITE" id="PS51669">
    <property type="entry name" value="4FE4S_MOW_BIS_MGD"/>
    <property type="match status" value="1"/>
</dbReference>
<organism evidence="9 10">
    <name type="scientific">Hypericibacter terrae</name>
    <dbReference type="NCBI Taxonomy" id="2602015"/>
    <lineage>
        <taxon>Bacteria</taxon>
        <taxon>Pseudomonadati</taxon>
        <taxon>Pseudomonadota</taxon>
        <taxon>Alphaproteobacteria</taxon>
        <taxon>Rhodospirillales</taxon>
        <taxon>Dongiaceae</taxon>
        <taxon>Hypericibacter</taxon>
    </lineage>
</organism>
<dbReference type="GO" id="GO:0016491">
    <property type="term" value="F:oxidoreductase activity"/>
    <property type="evidence" value="ECO:0007669"/>
    <property type="project" value="UniProtKB-KW"/>
</dbReference>
<dbReference type="InterPro" id="IPR006963">
    <property type="entry name" value="Mopterin_OxRdtase_4Fe-4S_dom"/>
</dbReference>
<keyword evidence="10" id="KW-1185">Reference proteome</keyword>
<evidence type="ECO:0000256" key="1">
    <source>
        <dbReference type="ARBA" id="ARBA00001942"/>
    </source>
</evidence>
<keyword evidence="7" id="KW-0411">Iron-sulfur</keyword>
<evidence type="ECO:0000256" key="3">
    <source>
        <dbReference type="ARBA" id="ARBA00022505"/>
    </source>
</evidence>
<evidence type="ECO:0000256" key="5">
    <source>
        <dbReference type="ARBA" id="ARBA00023002"/>
    </source>
</evidence>
<sequence length="688" mass="73431">MADEKTIIRTTCPRDCYDACGIAVVRRGDHVKVLGDPDHRVSRGALCGKCAIAYNGAWRDPRQRVMQPLKRVGPKGEGEFQAISWAEALEIVAGRLKGIVARSGPEPIFHCHYTGTCSLLATAFPMRFFNKLGASEVEPDSICNLSAHAALGYMYGTSSLGFDPRMARDAGCIMVWGANPSHSAPHAHKHWLKEAPGQVIVVDPVRHATAVEADLHLQPFPGSDAALAFAMLHVIRREGLLDRDYLARNAIRWEEIETQLDPCTPAWGEAQTGVPAALIEQAARIYAGGPSLLWLGQGLCRQPQGGNIFRAVGLLPPATGNLGKPGAGFLFLNGGARKGVDGGDIEGADLRTRPRNAVSHMDLCETLEAPDKIQALICWNINIAASNPDQARLHRALKREDLFTVVIDLFRTDSAELADIVLPAASFLEFDDIVSSYFDLTLSAQARAIAPMGEALPNQEIFRRLATAMGFTEPALTEPDAPILDRVAKACGVAGGFDALKAKATVDVWETPVSQFADGKFPTPSGKIEIASAAAAADGHPAAPQATVDPRPAPGHYRLLSPASPWLMNSSYGNDPAIQAKMGPERITIHPQDAAKLGIQNGDRVRLENETGRLEMNAEVAALTPPGVLLGAKSRWPKALGGHANINSLNPGQKSDMGESSAVHGIEVRLVPLGRGVATSVKAAVPAK</sequence>
<evidence type="ECO:0000313" key="10">
    <source>
        <dbReference type="Proteomes" id="UP000326202"/>
    </source>
</evidence>
<dbReference type="SUPFAM" id="SSF53706">
    <property type="entry name" value="Formate dehydrogenase/DMSO reductase, domains 1-3"/>
    <property type="match status" value="1"/>
</dbReference>
<dbReference type="InterPro" id="IPR050612">
    <property type="entry name" value="Prok_Mopterin_Oxidored"/>
</dbReference>
<dbReference type="InterPro" id="IPR009010">
    <property type="entry name" value="Asp_de-COase-like_dom_sf"/>
</dbReference>
<dbReference type="Proteomes" id="UP000326202">
    <property type="component" value="Chromosome"/>
</dbReference>
<dbReference type="KEGG" id="htq:FRZ44_42090"/>
<accession>A0A5J6MMX6</accession>
<dbReference type="Gene3D" id="3.40.50.740">
    <property type="match status" value="1"/>
</dbReference>
<dbReference type="PANTHER" id="PTHR43742:SF6">
    <property type="entry name" value="OXIDOREDUCTASE YYAE-RELATED"/>
    <property type="match status" value="1"/>
</dbReference>
<dbReference type="Gene3D" id="3.30.2070.10">
    <property type="entry name" value="Formate dehydrogenase/DMSO reductase"/>
    <property type="match status" value="1"/>
</dbReference>
<evidence type="ECO:0000256" key="6">
    <source>
        <dbReference type="ARBA" id="ARBA00023004"/>
    </source>
</evidence>
<dbReference type="GO" id="GO:0051536">
    <property type="term" value="F:iron-sulfur cluster binding"/>
    <property type="evidence" value="ECO:0007669"/>
    <property type="project" value="UniProtKB-KW"/>
</dbReference>
<dbReference type="Pfam" id="PF01568">
    <property type="entry name" value="Molydop_binding"/>
    <property type="match status" value="1"/>
</dbReference>
<dbReference type="GO" id="GO:0043546">
    <property type="term" value="F:molybdopterin cofactor binding"/>
    <property type="evidence" value="ECO:0007669"/>
    <property type="project" value="InterPro"/>
</dbReference>
<dbReference type="OrthoDB" id="9759518at2"/>
<evidence type="ECO:0000256" key="7">
    <source>
        <dbReference type="ARBA" id="ARBA00023014"/>
    </source>
</evidence>
<keyword evidence="6" id="KW-0408">Iron</keyword>
<dbReference type="InterPro" id="IPR006657">
    <property type="entry name" value="MoPterin_dinucl-bd_dom"/>
</dbReference>
<comment type="cofactor">
    <cofactor evidence="1">
        <name>Mo-bis(molybdopterin guanine dinucleotide)</name>
        <dbReference type="ChEBI" id="CHEBI:60539"/>
    </cofactor>
</comment>
<keyword evidence="3" id="KW-0500">Molybdenum</keyword>
<comment type="similarity">
    <text evidence="2">Belongs to the prokaryotic molybdopterin-containing oxidoreductase family.</text>
</comment>
<dbReference type="Pfam" id="PF04879">
    <property type="entry name" value="Molybdop_Fe4S4"/>
    <property type="match status" value="1"/>
</dbReference>
<dbReference type="SMART" id="SM00926">
    <property type="entry name" value="Molybdop_Fe4S4"/>
    <property type="match status" value="1"/>
</dbReference>
<dbReference type="Gene3D" id="2.40.40.20">
    <property type="match status" value="1"/>
</dbReference>
<dbReference type="RefSeq" id="WP_151179008.1">
    <property type="nucleotide sequence ID" value="NZ_CP042906.1"/>
</dbReference>
<evidence type="ECO:0000313" key="9">
    <source>
        <dbReference type="EMBL" id="QEX18898.1"/>
    </source>
</evidence>
<feature type="domain" description="4Fe-4S Mo/W bis-MGD-type" evidence="8">
    <location>
        <begin position="5"/>
        <end position="61"/>
    </location>
</feature>
<evidence type="ECO:0000256" key="2">
    <source>
        <dbReference type="ARBA" id="ARBA00010312"/>
    </source>
</evidence>
<dbReference type="PANTHER" id="PTHR43742">
    <property type="entry name" value="TRIMETHYLAMINE-N-OXIDE REDUCTASE"/>
    <property type="match status" value="1"/>
</dbReference>
<keyword evidence="5" id="KW-0560">Oxidoreductase</keyword>
<reference evidence="9 10" key="1">
    <citation type="submission" date="2019-08" db="EMBL/GenBank/DDBJ databases">
        <title>Hyperibacter terrae gen. nov., sp. nov. and Hyperibacter viscosus sp. nov., two new members in the family Rhodospirillaceae isolated from the rhizosphere of Hypericum perforatum.</title>
        <authorList>
            <person name="Noviana Z."/>
        </authorList>
    </citation>
    <scope>NUCLEOTIDE SEQUENCE [LARGE SCALE GENOMIC DNA]</scope>
    <source>
        <strain evidence="9 10">R5913</strain>
    </source>
</reference>